<evidence type="ECO:0000256" key="4">
    <source>
        <dbReference type="ARBA" id="ARBA00022581"/>
    </source>
</evidence>
<evidence type="ECO:0000256" key="14">
    <source>
        <dbReference type="ARBA" id="ARBA00038393"/>
    </source>
</evidence>
<reference evidence="17" key="1">
    <citation type="journal article" date="2014" name="Science">
        <title>The coffee genome provides insight into the convergent evolution of caffeine biosynthesis.</title>
        <authorList>
            <person name="Denoeud F."/>
            <person name="Carretero-Paulet L."/>
            <person name="Dereeper A."/>
            <person name="Droc G."/>
            <person name="Guyot R."/>
            <person name="Pietrella M."/>
            <person name="Zheng C."/>
            <person name="Alberti A."/>
            <person name="Anthony F."/>
            <person name="Aprea G."/>
            <person name="Aury J.M."/>
            <person name="Bento P."/>
            <person name="Bernard M."/>
            <person name="Bocs S."/>
            <person name="Campa C."/>
            <person name="Cenci A."/>
            <person name="Combes M.C."/>
            <person name="Crouzillat D."/>
            <person name="Da Silva C."/>
            <person name="Daddiego L."/>
            <person name="De Bellis F."/>
            <person name="Dussert S."/>
            <person name="Garsmeur O."/>
            <person name="Gayraud T."/>
            <person name="Guignon V."/>
            <person name="Jahn K."/>
            <person name="Jamilloux V."/>
            <person name="Joet T."/>
            <person name="Labadie K."/>
            <person name="Lan T."/>
            <person name="Leclercq J."/>
            <person name="Lepelley M."/>
            <person name="Leroy T."/>
            <person name="Li L.T."/>
            <person name="Librado P."/>
            <person name="Lopez L."/>
            <person name="Munoz A."/>
            <person name="Noel B."/>
            <person name="Pallavicini A."/>
            <person name="Perrotta G."/>
            <person name="Poncet V."/>
            <person name="Pot D."/>
            <person name="Priyono X."/>
            <person name="Rigoreau M."/>
            <person name="Rouard M."/>
            <person name="Rozas J."/>
            <person name="Tranchant-Dubreuil C."/>
            <person name="VanBuren R."/>
            <person name="Zhang Q."/>
            <person name="Andrade A.C."/>
            <person name="Argout X."/>
            <person name="Bertrand B."/>
            <person name="de Kochko A."/>
            <person name="Graziosi G."/>
            <person name="Henry R.J."/>
            <person name="Jayarama X."/>
            <person name="Ming R."/>
            <person name="Nagai C."/>
            <person name="Rounsley S."/>
            <person name="Sankoff D."/>
            <person name="Giuliano G."/>
            <person name="Albert V.A."/>
            <person name="Wincker P."/>
            <person name="Lashermes P."/>
        </authorList>
    </citation>
    <scope>NUCLEOTIDE SEQUENCE [LARGE SCALE GENOMIC DNA]</scope>
    <source>
        <strain evidence="17">cv. DH200-94</strain>
    </source>
</reference>
<keyword evidence="12" id="KW-1015">Disulfide bond</keyword>
<dbReference type="GO" id="GO:0042742">
    <property type="term" value="P:defense response to bacterium"/>
    <property type="evidence" value="ECO:0007669"/>
    <property type="project" value="UniProtKB-KW"/>
</dbReference>
<accession>A0A068U5P7</accession>
<dbReference type="PANTHER" id="PTHR32080:SF54">
    <property type="entry name" value="GNK2-HOMOLOGOUS DOMAIN-CONTAINING PROTEIN"/>
    <property type="match status" value="1"/>
</dbReference>
<keyword evidence="9" id="KW-0965">Cell junction</keyword>
<dbReference type="CDD" id="cd23509">
    <property type="entry name" value="Gnk2-like"/>
    <property type="match status" value="1"/>
</dbReference>
<keyword evidence="3" id="KW-0295">Fungicide</keyword>
<dbReference type="PROSITE" id="PS51473">
    <property type="entry name" value="GNK2"/>
    <property type="match status" value="1"/>
</dbReference>
<dbReference type="Proteomes" id="UP000295252">
    <property type="component" value="Chromosome I"/>
</dbReference>
<dbReference type="GO" id="GO:0005537">
    <property type="term" value="F:D-mannose binding"/>
    <property type="evidence" value="ECO:0007669"/>
    <property type="project" value="UniProtKB-KW"/>
</dbReference>
<dbReference type="PhylomeDB" id="A0A068U5P7"/>
<dbReference type="Gene3D" id="3.30.430.20">
    <property type="entry name" value="Gnk2 domain, C-X8-C-X2-C motif"/>
    <property type="match status" value="1"/>
</dbReference>
<evidence type="ECO:0000256" key="8">
    <source>
        <dbReference type="ARBA" id="ARBA00022821"/>
    </source>
</evidence>
<dbReference type="Gramene" id="CDP03617">
    <property type="protein sequence ID" value="CDP03617"/>
    <property type="gene ID" value="GSCOC_T00016040001"/>
</dbReference>
<evidence type="ECO:0000256" key="11">
    <source>
        <dbReference type="ARBA" id="ARBA00023035"/>
    </source>
</evidence>
<protein>
    <recommendedName>
        <fullName evidence="15">Gnk2-homologous domain-containing protein</fullName>
    </recommendedName>
</protein>
<gene>
    <name evidence="16" type="ORF">GSCOC_T00016040001</name>
</gene>
<evidence type="ECO:0000256" key="3">
    <source>
        <dbReference type="ARBA" id="ARBA00022577"/>
    </source>
</evidence>
<dbReference type="InterPro" id="IPR038408">
    <property type="entry name" value="GNK2_sf"/>
</dbReference>
<evidence type="ECO:0000256" key="1">
    <source>
        <dbReference type="ARBA" id="ARBA00004251"/>
    </source>
</evidence>
<name>A0A068U5P7_COFCA</name>
<dbReference type="OMA" id="YEQYPFT"/>
<dbReference type="GO" id="GO:0050832">
    <property type="term" value="P:defense response to fungus"/>
    <property type="evidence" value="ECO:0007669"/>
    <property type="project" value="UniProtKB-KW"/>
</dbReference>
<dbReference type="InterPro" id="IPR051378">
    <property type="entry name" value="Cell2Cell_Antifungal"/>
</dbReference>
<organism evidence="16 17">
    <name type="scientific">Coffea canephora</name>
    <name type="common">Robusta coffee</name>
    <dbReference type="NCBI Taxonomy" id="49390"/>
    <lineage>
        <taxon>Eukaryota</taxon>
        <taxon>Viridiplantae</taxon>
        <taxon>Streptophyta</taxon>
        <taxon>Embryophyta</taxon>
        <taxon>Tracheophyta</taxon>
        <taxon>Spermatophyta</taxon>
        <taxon>Magnoliopsida</taxon>
        <taxon>eudicotyledons</taxon>
        <taxon>Gunneridae</taxon>
        <taxon>Pentapetalae</taxon>
        <taxon>asterids</taxon>
        <taxon>lamiids</taxon>
        <taxon>Gentianales</taxon>
        <taxon>Rubiaceae</taxon>
        <taxon>Ixoroideae</taxon>
        <taxon>Gardenieae complex</taxon>
        <taxon>Bertiereae - Coffeeae clade</taxon>
        <taxon>Coffeeae</taxon>
        <taxon>Coffea</taxon>
    </lineage>
</organism>
<comment type="similarity">
    <text evidence="14">Belongs to the cysteine-rich repeat secretory protein family. Plasmodesmata-located proteins (PDLD) subfamily.</text>
</comment>
<keyword evidence="11" id="KW-0465">Mannose-binding</keyword>
<sequence>MRGISIFNLQKINHKLLSQRRSSREEAQAKEIMGLARHITAISAAILVVGMVGSVCSSVESAPNTQVVTVLCNSEVYFRGDPFAISLAYVIADLETQTPSRKGYDYRNISPYPNAFAYGRANCNKNITSSDCEKCLVAANTTMISGCGSRIGARAVLLDCSMRYEQYPF</sequence>
<dbReference type="PANTHER" id="PTHR32080">
    <property type="entry name" value="ANTIFUNGAL PROTEIN GINKBILOBIN-2-LIKE"/>
    <property type="match status" value="1"/>
</dbReference>
<evidence type="ECO:0000256" key="12">
    <source>
        <dbReference type="ARBA" id="ARBA00023157"/>
    </source>
</evidence>
<dbReference type="FunFam" id="3.30.430.20:FF:000023">
    <property type="entry name" value="Antifungal protein ginkbilobin-2"/>
    <property type="match status" value="1"/>
</dbReference>
<dbReference type="GO" id="GO:0031640">
    <property type="term" value="P:killing of cells of another organism"/>
    <property type="evidence" value="ECO:0007669"/>
    <property type="project" value="UniProtKB-KW"/>
</dbReference>
<evidence type="ECO:0000256" key="2">
    <source>
        <dbReference type="ARBA" id="ARBA00022529"/>
    </source>
</evidence>
<dbReference type="InterPro" id="IPR002902">
    <property type="entry name" value="GNK2"/>
</dbReference>
<proteinExistence type="inferred from homology"/>
<feature type="domain" description="Gnk2-homologous" evidence="15">
    <location>
        <begin position="65"/>
        <end position="169"/>
    </location>
</feature>
<evidence type="ECO:0000256" key="13">
    <source>
        <dbReference type="ARBA" id="ARBA00024184"/>
    </source>
</evidence>
<dbReference type="InParanoid" id="A0A068U5P7"/>
<evidence type="ECO:0000313" key="17">
    <source>
        <dbReference type="Proteomes" id="UP000295252"/>
    </source>
</evidence>
<keyword evidence="8" id="KW-0611">Plant defense</keyword>
<evidence type="ECO:0000256" key="7">
    <source>
        <dbReference type="ARBA" id="ARBA00022737"/>
    </source>
</evidence>
<dbReference type="AlphaFoldDB" id="A0A068U5P7"/>
<dbReference type="Pfam" id="PF01657">
    <property type="entry name" value="Stress-antifung"/>
    <property type="match status" value="1"/>
</dbReference>
<dbReference type="GO" id="GO:0005886">
    <property type="term" value="C:plasma membrane"/>
    <property type="evidence" value="ECO:0007669"/>
    <property type="project" value="UniProtKB-SubCell"/>
</dbReference>
<evidence type="ECO:0000313" key="16">
    <source>
        <dbReference type="EMBL" id="CDP03617.1"/>
    </source>
</evidence>
<keyword evidence="6" id="KW-0430">Lectin</keyword>
<keyword evidence="7" id="KW-0677">Repeat</keyword>
<evidence type="ECO:0000256" key="6">
    <source>
        <dbReference type="ARBA" id="ARBA00022734"/>
    </source>
</evidence>
<keyword evidence="4" id="KW-0945">Host-virus interaction</keyword>
<evidence type="ECO:0000256" key="10">
    <source>
        <dbReference type="ARBA" id="ARBA00023022"/>
    </source>
</evidence>
<evidence type="ECO:0000259" key="15">
    <source>
        <dbReference type="PROSITE" id="PS51473"/>
    </source>
</evidence>
<keyword evidence="17" id="KW-1185">Reference proteome</keyword>
<keyword evidence="2" id="KW-0929">Antimicrobial</keyword>
<dbReference type="EMBL" id="HG739095">
    <property type="protein sequence ID" value="CDP03617.1"/>
    <property type="molecule type" value="Genomic_DNA"/>
</dbReference>
<evidence type="ECO:0000256" key="5">
    <source>
        <dbReference type="ARBA" id="ARBA00022729"/>
    </source>
</evidence>
<dbReference type="GO" id="GO:0009506">
    <property type="term" value="C:plasmodesma"/>
    <property type="evidence" value="ECO:0007669"/>
    <property type="project" value="UniProtKB-SubCell"/>
</dbReference>
<keyword evidence="5" id="KW-0732">Signal</keyword>
<keyword evidence="10" id="KW-0044">Antibiotic</keyword>
<evidence type="ECO:0000256" key="9">
    <source>
        <dbReference type="ARBA" id="ARBA00022949"/>
    </source>
</evidence>
<comment type="subcellular location">
    <subcellularLocation>
        <location evidence="13">Cell junction</location>
        <location evidence="13">Plasmodesma</location>
    </subcellularLocation>
    <subcellularLocation>
        <location evidence="1">Cell membrane</location>
        <topology evidence="1">Single-pass type I membrane protein</topology>
    </subcellularLocation>
</comment>
<dbReference type="OrthoDB" id="1888914at2759"/>